<dbReference type="GO" id="GO:0005524">
    <property type="term" value="F:ATP binding"/>
    <property type="evidence" value="ECO:0007669"/>
    <property type="project" value="UniProtKB-KW"/>
</dbReference>
<evidence type="ECO:0000313" key="11">
    <source>
        <dbReference type="Proteomes" id="UP000002051"/>
    </source>
</evidence>
<evidence type="ECO:0000256" key="7">
    <source>
        <dbReference type="ARBA" id="ARBA00023180"/>
    </source>
</evidence>
<reference evidence="10" key="3">
    <citation type="submission" date="2015-04" db="UniProtKB">
        <authorList>
            <consortium name="EnsemblPlants"/>
        </authorList>
    </citation>
    <scope>IDENTIFICATION</scope>
    <source>
        <strain evidence="10">cv. Jemalong A17</strain>
    </source>
</reference>
<evidence type="ECO:0000256" key="1">
    <source>
        <dbReference type="ARBA" id="ARBA00004370"/>
    </source>
</evidence>
<dbReference type="InterPro" id="IPR050647">
    <property type="entry name" value="Plant_LRR-RLKs"/>
</dbReference>
<dbReference type="PANTHER" id="PTHR48056">
    <property type="entry name" value="LRR RECEPTOR-LIKE SERINE/THREONINE-PROTEIN KINASE-RELATED"/>
    <property type="match status" value="1"/>
</dbReference>
<dbReference type="SMART" id="SM00220">
    <property type="entry name" value="S_TKc"/>
    <property type="match status" value="1"/>
</dbReference>
<dbReference type="Gene3D" id="1.10.510.10">
    <property type="entry name" value="Transferase(Phosphotransferase) domain 1"/>
    <property type="match status" value="2"/>
</dbReference>
<dbReference type="PaxDb" id="3880-AES68393"/>
<dbReference type="PROSITE" id="PS50011">
    <property type="entry name" value="PROTEIN_KINASE_DOM"/>
    <property type="match status" value="1"/>
</dbReference>
<dbReference type="Pfam" id="PF08263">
    <property type="entry name" value="LRRNT_2"/>
    <property type="match status" value="1"/>
</dbReference>
<dbReference type="OMA" id="VACTEEF"/>
<dbReference type="Pfam" id="PF00560">
    <property type="entry name" value="LRR_1"/>
    <property type="match status" value="1"/>
</dbReference>
<evidence type="ECO:0000256" key="2">
    <source>
        <dbReference type="ARBA" id="ARBA00022614"/>
    </source>
</evidence>
<dbReference type="GO" id="GO:0016020">
    <property type="term" value="C:membrane"/>
    <property type="evidence" value="ECO:0007669"/>
    <property type="project" value="UniProtKB-SubCell"/>
</dbReference>
<feature type="domain" description="Protein kinase" evidence="8">
    <location>
        <begin position="201"/>
        <end position="468"/>
    </location>
</feature>
<gene>
    <name evidence="9" type="ordered locus">MTR_3g007730</name>
</gene>
<proteinExistence type="predicted"/>
<evidence type="ECO:0000313" key="10">
    <source>
        <dbReference type="EnsemblPlants" id="AES68393"/>
    </source>
</evidence>
<evidence type="ECO:0000256" key="6">
    <source>
        <dbReference type="ARBA" id="ARBA00023136"/>
    </source>
</evidence>
<keyword evidence="3" id="KW-0812">Transmembrane</keyword>
<dbReference type="SUPFAM" id="SSF56112">
    <property type="entry name" value="Protein kinase-like (PK-like)"/>
    <property type="match status" value="1"/>
</dbReference>
<keyword evidence="2" id="KW-0433">Leucine-rich repeat</keyword>
<keyword evidence="5" id="KW-1133">Transmembrane helix</keyword>
<dbReference type="InterPro" id="IPR001611">
    <property type="entry name" value="Leu-rich_rpt"/>
</dbReference>
<organism evidence="9 11">
    <name type="scientific">Medicago truncatula</name>
    <name type="common">Barrel medic</name>
    <name type="synonym">Medicago tribuloides</name>
    <dbReference type="NCBI Taxonomy" id="3880"/>
    <lineage>
        <taxon>Eukaryota</taxon>
        <taxon>Viridiplantae</taxon>
        <taxon>Streptophyta</taxon>
        <taxon>Embryophyta</taxon>
        <taxon>Tracheophyta</taxon>
        <taxon>Spermatophyta</taxon>
        <taxon>Magnoliopsida</taxon>
        <taxon>eudicotyledons</taxon>
        <taxon>Gunneridae</taxon>
        <taxon>Pentapetalae</taxon>
        <taxon>rosids</taxon>
        <taxon>fabids</taxon>
        <taxon>Fabales</taxon>
        <taxon>Fabaceae</taxon>
        <taxon>Papilionoideae</taxon>
        <taxon>50 kb inversion clade</taxon>
        <taxon>NPAAA clade</taxon>
        <taxon>Hologalegina</taxon>
        <taxon>IRL clade</taxon>
        <taxon>Trifolieae</taxon>
        <taxon>Medicago</taxon>
    </lineage>
</organism>
<dbReference type="GO" id="GO:0004672">
    <property type="term" value="F:protein kinase activity"/>
    <property type="evidence" value="ECO:0007669"/>
    <property type="project" value="InterPro"/>
</dbReference>
<dbReference type="AlphaFoldDB" id="G7IVC0"/>
<evidence type="ECO:0000313" key="9">
    <source>
        <dbReference type="EMBL" id="AES68393.1"/>
    </source>
</evidence>
<keyword evidence="9" id="KW-0418">Kinase</keyword>
<dbReference type="HOGENOM" id="CLU_563078_0_0_1"/>
<dbReference type="Proteomes" id="UP000002051">
    <property type="component" value="Chromosome 3"/>
</dbReference>
<evidence type="ECO:0000256" key="3">
    <source>
        <dbReference type="ARBA" id="ARBA00022692"/>
    </source>
</evidence>
<accession>G7IVC0</accession>
<sequence>MVSNCKHDEPKLIQLKDLIPLRPWMSPPLKFSELRGVQYMKLKKPIIKDGVKVYWQPKILANEDEVQEDVIPHQGVFEFIDTHVVNVLKRWIDKSLGLVLASPYFCSASRSLGNTDKLALLALKKKLTNGVPDSLPSWNESLHFCKWQGVKCGQCSHESLYLCLIHISANNFGSDDLDFLSSLTNCSQLSALIFSKNGFGGKLPNVIGNFSFHLNWLNMKANQIYGVIPERIGQLIGNDSKFNRKLQNLVRLFLQSNKLYGFIPNSIGNQTNLGRIPTCCSSIDCKGEDFKAIVFEFMPNGSLEKMLHDIEGSENHNLKLTKRVDFALDIAHALDFLHNDTKQVTVHCDIKPSNVLLDDDNVFLSEKEYGTGVPVSPQGDIYSFGILLLEMLTGKRPTNSIFCENLSLYEFCKMKISEGILEIVDQRLLMPFVEDQTEIVENKIKKCLVMFARIGVACTEEFPAHRMLIKHVIVKLNEIKSKIPC</sequence>
<dbReference type="Pfam" id="PF00069">
    <property type="entry name" value="Pkinase"/>
    <property type="match status" value="1"/>
</dbReference>
<reference evidence="9 11" key="2">
    <citation type="journal article" date="2014" name="BMC Genomics">
        <title>An improved genome release (version Mt4.0) for the model legume Medicago truncatula.</title>
        <authorList>
            <person name="Tang H."/>
            <person name="Krishnakumar V."/>
            <person name="Bidwell S."/>
            <person name="Rosen B."/>
            <person name="Chan A."/>
            <person name="Zhou S."/>
            <person name="Gentzbittel L."/>
            <person name="Childs K.L."/>
            <person name="Yandell M."/>
            <person name="Gundlach H."/>
            <person name="Mayer K.F."/>
            <person name="Schwartz D.C."/>
            <person name="Town C.D."/>
        </authorList>
    </citation>
    <scope>GENOME REANNOTATION</scope>
    <source>
        <strain evidence="10 11">cv. Jemalong A17</strain>
    </source>
</reference>
<keyword evidence="9" id="KW-0808">Transferase</keyword>
<keyword evidence="6" id="KW-0472">Membrane</keyword>
<dbReference type="eggNOG" id="ENOG502QPYS">
    <property type="taxonomic scope" value="Eukaryota"/>
</dbReference>
<dbReference type="InterPro" id="IPR011009">
    <property type="entry name" value="Kinase-like_dom_sf"/>
</dbReference>
<dbReference type="PANTHER" id="PTHR48056:SF89">
    <property type="entry name" value="OS06G0585982 PROTEIN"/>
    <property type="match status" value="1"/>
</dbReference>
<evidence type="ECO:0000259" key="8">
    <source>
        <dbReference type="PROSITE" id="PS50011"/>
    </source>
</evidence>
<dbReference type="Gene3D" id="3.80.10.10">
    <property type="entry name" value="Ribonuclease Inhibitor"/>
    <property type="match status" value="1"/>
</dbReference>
<dbReference type="EMBL" id="CM001219">
    <property type="protein sequence ID" value="AES68393.1"/>
    <property type="molecule type" value="Genomic_DNA"/>
</dbReference>
<keyword evidence="11" id="KW-1185">Reference proteome</keyword>
<keyword evidence="4" id="KW-0677">Repeat</keyword>
<comment type="subcellular location">
    <subcellularLocation>
        <location evidence="1">Membrane</location>
    </subcellularLocation>
</comment>
<dbReference type="SUPFAM" id="SSF52058">
    <property type="entry name" value="L domain-like"/>
    <property type="match status" value="1"/>
</dbReference>
<name>G7IVC0_MEDTR</name>
<evidence type="ECO:0000256" key="5">
    <source>
        <dbReference type="ARBA" id="ARBA00022989"/>
    </source>
</evidence>
<dbReference type="EnsemblPlants" id="AES68393">
    <property type="protein sequence ID" value="AES68393"/>
    <property type="gene ID" value="MTR_3g007730"/>
</dbReference>
<reference evidence="9 11" key="1">
    <citation type="journal article" date="2011" name="Nature">
        <title>The Medicago genome provides insight into the evolution of rhizobial symbioses.</title>
        <authorList>
            <person name="Young N.D."/>
            <person name="Debelle F."/>
            <person name="Oldroyd G.E."/>
            <person name="Geurts R."/>
            <person name="Cannon S.B."/>
            <person name="Udvardi M.K."/>
            <person name="Benedito V.A."/>
            <person name="Mayer K.F."/>
            <person name="Gouzy J."/>
            <person name="Schoof H."/>
            <person name="Van de Peer Y."/>
            <person name="Proost S."/>
            <person name="Cook D.R."/>
            <person name="Meyers B.C."/>
            <person name="Spannagl M."/>
            <person name="Cheung F."/>
            <person name="De Mita S."/>
            <person name="Krishnakumar V."/>
            <person name="Gundlach H."/>
            <person name="Zhou S."/>
            <person name="Mudge J."/>
            <person name="Bharti A.K."/>
            <person name="Murray J.D."/>
            <person name="Naoumkina M.A."/>
            <person name="Rosen B."/>
            <person name="Silverstein K.A."/>
            <person name="Tang H."/>
            <person name="Rombauts S."/>
            <person name="Zhao P.X."/>
            <person name="Zhou P."/>
            <person name="Barbe V."/>
            <person name="Bardou P."/>
            <person name="Bechner M."/>
            <person name="Bellec A."/>
            <person name="Berger A."/>
            <person name="Berges H."/>
            <person name="Bidwell S."/>
            <person name="Bisseling T."/>
            <person name="Choisne N."/>
            <person name="Couloux A."/>
            <person name="Denny R."/>
            <person name="Deshpande S."/>
            <person name="Dai X."/>
            <person name="Doyle J.J."/>
            <person name="Dudez A.M."/>
            <person name="Farmer A.D."/>
            <person name="Fouteau S."/>
            <person name="Franken C."/>
            <person name="Gibelin C."/>
            <person name="Gish J."/>
            <person name="Goldstein S."/>
            <person name="Gonzalez A.J."/>
            <person name="Green P.J."/>
            <person name="Hallab A."/>
            <person name="Hartog M."/>
            <person name="Hua A."/>
            <person name="Humphray S.J."/>
            <person name="Jeong D.H."/>
            <person name="Jing Y."/>
            <person name="Jocker A."/>
            <person name="Kenton S.M."/>
            <person name="Kim D.J."/>
            <person name="Klee K."/>
            <person name="Lai H."/>
            <person name="Lang C."/>
            <person name="Lin S."/>
            <person name="Macmil S.L."/>
            <person name="Magdelenat G."/>
            <person name="Matthews L."/>
            <person name="McCorrison J."/>
            <person name="Monaghan E.L."/>
            <person name="Mun J.H."/>
            <person name="Najar F.Z."/>
            <person name="Nicholson C."/>
            <person name="Noirot C."/>
            <person name="O'Bleness M."/>
            <person name="Paule C.R."/>
            <person name="Poulain J."/>
            <person name="Prion F."/>
            <person name="Qin B."/>
            <person name="Qu C."/>
            <person name="Retzel E.F."/>
            <person name="Riddle C."/>
            <person name="Sallet E."/>
            <person name="Samain S."/>
            <person name="Samson N."/>
            <person name="Sanders I."/>
            <person name="Saurat O."/>
            <person name="Scarpelli C."/>
            <person name="Schiex T."/>
            <person name="Segurens B."/>
            <person name="Severin A.J."/>
            <person name="Sherrier D.J."/>
            <person name="Shi R."/>
            <person name="Sims S."/>
            <person name="Singer S.R."/>
            <person name="Sinharoy S."/>
            <person name="Sterck L."/>
            <person name="Viollet A."/>
            <person name="Wang B.B."/>
            <person name="Wang K."/>
            <person name="Wang M."/>
            <person name="Wang X."/>
            <person name="Warfsmann J."/>
            <person name="Weissenbach J."/>
            <person name="White D.D."/>
            <person name="White J.D."/>
            <person name="Wiley G.B."/>
            <person name="Wincker P."/>
            <person name="Xing Y."/>
            <person name="Yang L."/>
            <person name="Yao Z."/>
            <person name="Ying F."/>
            <person name="Zhai J."/>
            <person name="Zhou L."/>
            <person name="Zuber A."/>
            <person name="Denarie J."/>
            <person name="Dixon R.A."/>
            <person name="May G.D."/>
            <person name="Schwartz D.C."/>
            <person name="Rogers J."/>
            <person name="Quetier F."/>
            <person name="Town C.D."/>
            <person name="Roe B.A."/>
        </authorList>
    </citation>
    <scope>NUCLEOTIDE SEQUENCE [LARGE SCALE GENOMIC DNA]</scope>
    <source>
        <strain evidence="9">A17</strain>
        <strain evidence="10 11">cv. Jemalong A17</strain>
    </source>
</reference>
<dbReference type="InterPro" id="IPR032675">
    <property type="entry name" value="LRR_dom_sf"/>
</dbReference>
<keyword evidence="7" id="KW-0325">Glycoprotein</keyword>
<evidence type="ECO:0000256" key="4">
    <source>
        <dbReference type="ARBA" id="ARBA00022737"/>
    </source>
</evidence>
<dbReference type="InterPro" id="IPR013210">
    <property type="entry name" value="LRR_N_plant-typ"/>
</dbReference>
<dbReference type="InterPro" id="IPR000719">
    <property type="entry name" value="Prot_kinase_dom"/>
</dbReference>
<protein>
    <submittedName>
        <fullName evidence="9">Tyrosine kinase family protein</fullName>
    </submittedName>
</protein>